<dbReference type="AlphaFoldDB" id="A0A1E5BID8"/>
<dbReference type="Gene3D" id="2.40.160.50">
    <property type="entry name" value="membrane protein fhac: a member of the omp85/tpsb transporter family"/>
    <property type="match status" value="1"/>
</dbReference>
<organism evidence="4 5">
    <name type="scientific">Vibrio genomosp. F10 str. ZF-129</name>
    <dbReference type="NCBI Taxonomy" id="1187848"/>
    <lineage>
        <taxon>Bacteria</taxon>
        <taxon>Pseudomonadati</taxon>
        <taxon>Pseudomonadota</taxon>
        <taxon>Gammaproteobacteria</taxon>
        <taxon>Vibrionales</taxon>
        <taxon>Vibrionaceae</taxon>
        <taxon>Vibrio</taxon>
    </lineage>
</organism>
<dbReference type="Proteomes" id="UP000094741">
    <property type="component" value="Unassembled WGS sequence"/>
</dbReference>
<dbReference type="GO" id="GO:0008320">
    <property type="term" value="F:protein transmembrane transporter activity"/>
    <property type="evidence" value="ECO:0007669"/>
    <property type="project" value="TreeGrafter"/>
</dbReference>
<dbReference type="Pfam" id="PF17287">
    <property type="entry name" value="POTRA_3"/>
    <property type="match status" value="1"/>
</dbReference>
<name>A0A1E5BID8_9VIBR</name>
<dbReference type="eggNOG" id="COG2831">
    <property type="taxonomic scope" value="Bacteria"/>
</dbReference>
<sequence length="569" mass="64791">MMIFRINRHSTSNVLLILFSILMFPLYTATAADNAKYSAITPQEAISNQRQEFQKYEYQNREEKRLYTPGTQQPEHFDKDNHSNDYRCLAASQIRIENSAFIPLPTQREWQKTIDGAECFSLAILRSILNEISSFYIREGMITSHALQPYQDKDGIIVIPVVEGKIDELISDEQTSLMLPMVYPDAENRVFNMRDLEQALDQINRLRTYDYTSYLKPGRAFGTSTIKFKPTDKHDDHHYFGGVGYSKYSRIGSFNVSLGYDNPFGIVDSLYLSLSREKPNQSQKSRSADLVYSVPYGYSTFTLSQYISKSESNILLGSGATALYEFSSQRSSLDMSTLHYRDQTQTVSSSFALKYTDNRAEFGNQKLETSSERITYLDFGVDYVRRGSGHFFTSGFGVDMGLPDQFGTKERSGNLPDATYKKVYFTTSYLTLLNIGLHFRSHFIGQYSEDRLPGFKKVSIGGFYSVRGFKQYSYAGNTGGFIRNDLTKELSLWFDDMQSNKLVFSVDAGMIISDDQGSKRTQLVGTNIGWRTSIYDVSAQLDVGWSLYNNRADAPKDSPFIMGQVAYHF</sequence>
<evidence type="ECO:0000313" key="4">
    <source>
        <dbReference type="EMBL" id="OEE37124.1"/>
    </source>
</evidence>
<dbReference type="PANTHER" id="PTHR34597">
    <property type="entry name" value="SLR1661 PROTEIN"/>
    <property type="match status" value="1"/>
</dbReference>
<accession>A0A1E5BID8</accession>
<gene>
    <name evidence="4" type="ORF">A1QO_04490</name>
</gene>
<dbReference type="GO" id="GO:0098046">
    <property type="term" value="C:type V protein secretion system complex"/>
    <property type="evidence" value="ECO:0007669"/>
    <property type="project" value="TreeGrafter"/>
</dbReference>
<reference evidence="4 5" key="1">
    <citation type="journal article" date="2012" name="Science">
        <title>Ecological populations of bacteria act as socially cohesive units of antibiotic production and resistance.</title>
        <authorList>
            <person name="Cordero O.X."/>
            <person name="Wildschutte H."/>
            <person name="Kirkup B."/>
            <person name="Proehl S."/>
            <person name="Ngo L."/>
            <person name="Hussain F."/>
            <person name="Le Roux F."/>
            <person name="Mincer T."/>
            <person name="Polz M.F."/>
        </authorList>
    </citation>
    <scope>NUCLEOTIDE SEQUENCE [LARGE SCALE GENOMIC DNA]</scope>
    <source>
        <strain evidence="4 5">ZF-129</strain>
    </source>
</reference>
<dbReference type="STRING" id="1187848.A1QO_04490"/>
<evidence type="ECO:0008006" key="6">
    <source>
        <dbReference type="Google" id="ProtNLM"/>
    </source>
</evidence>
<dbReference type="InterPro" id="IPR027282">
    <property type="entry name" value="TPS"/>
</dbReference>
<evidence type="ECO:0000313" key="5">
    <source>
        <dbReference type="Proteomes" id="UP000094741"/>
    </source>
</evidence>
<comment type="caution">
    <text evidence="4">The sequence shown here is derived from an EMBL/GenBank/DDBJ whole genome shotgun (WGS) entry which is preliminary data.</text>
</comment>
<dbReference type="OrthoDB" id="290122at2"/>
<dbReference type="PANTHER" id="PTHR34597:SF3">
    <property type="entry name" value="OUTER MEMBRANE TRANSPORTER CDIB"/>
    <property type="match status" value="1"/>
</dbReference>
<proteinExistence type="predicted"/>
<dbReference type="Pfam" id="PF03865">
    <property type="entry name" value="ShlB"/>
    <property type="match status" value="1"/>
</dbReference>
<dbReference type="GO" id="GO:0046819">
    <property type="term" value="P:protein secretion by the type V secretion system"/>
    <property type="evidence" value="ECO:0007669"/>
    <property type="project" value="TreeGrafter"/>
</dbReference>
<feature type="domain" description="Haemolysin activator HlyB C-terminal" evidence="2">
    <location>
        <begin position="253"/>
        <end position="531"/>
    </location>
</feature>
<evidence type="ECO:0000259" key="3">
    <source>
        <dbReference type="Pfam" id="PF17287"/>
    </source>
</evidence>
<protein>
    <recommendedName>
        <fullName evidence="6">Hemolysin activator protein</fullName>
    </recommendedName>
</protein>
<feature type="domain" description="ShlB POTRA" evidence="3">
    <location>
        <begin position="166"/>
        <end position="216"/>
    </location>
</feature>
<dbReference type="InterPro" id="IPR005565">
    <property type="entry name" value="Hemolysn_activator_HlyB_C"/>
</dbReference>
<evidence type="ECO:0000256" key="1">
    <source>
        <dbReference type="SAM" id="SignalP"/>
    </source>
</evidence>
<feature type="chain" id="PRO_5009171637" description="Hemolysin activator protein" evidence="1">
    <location>
        <begin position="32"/>
        <end position="569"/>
    </location>
</feature>
<dbReference type="PIRSF" id="PIRSF029745">
    <property type="entry name" value="FhaC"/>
    <property type="match status" value="1"/>
</dbReference>
<evidence type="ECO:0000259" key="2">
    <source>
        <dbReference type="Pfam" id="PF03865"/>
    </source>
</evidence>
<dbReference type="InterPro" id="IPR051544">
    <property type="entry name" value="TPS_OM_transporter"/>
</dbReference>
<keyword evidence="1" id="KW-0732">Signal</keyword>
<feature type="signal peptide" evidence="1">
    <location>
        <begin position="1"/>
        <end position="31"/>
    </location>
</feature>
<dbReference type="InterPro" id="IPR035251">
    <property type="entry name" value="ShlB_POTRA"/>
</dbReference>
<dbReference type="EMBL" id="AJYQ02000027">
    <property type="protein sequence ID" value="OEE37124.1"/>
    <property type="molecule type" value="Genomic_DNA"/>
</dbReference>